<dbReference type="PROSITE" id="PS50928">
    <property type="entry name" value="ABC_TM1"/>
    <property type="match status" value="1"/>
</dbReference>
<dbReference type="KEGG" id="tpla:ElP_62010"/>
<dbReference type="InterPro" id="IPR000515">
    <property type="entry name" value="MetI-like"/>
</dbReference>
<evidence type="ECO:0000256" key="8">
    <source>
        <dbReference type="ARBA" id="ARBA00023136"/>
    </source>
</evidence>
<feature type="transmembrane region" description="Helical" evidence="9">
    <location>
        <begin position="90"/>
        <end position="111"/>
    </location>
</feature>
<evidence type="ECO:0000256" key="4">
    <source>
        <dbReference type="ARBA" id="ARBA00022448"/>
    </source>
</evidence>
<dbReference type="InterPro" id="IPR035906">
    <property type="entry name" value="MetI-like_sf"/>
</dbReference>
<feature type="domain" description="ABC transmembrane type-1" evidence="11">
    <location>
        <begin position="86"/>
        <end position="296"/>
    </location>
</feature>
<reference evidence="12 13" key="1">
    <citation type="submission" date="2019-02" db="EMBL/GenBank/DDBJ databases">
        <title>Deep-cultivation of Planctomycetes and their phenomic and genomic characterization uncovers novel biology.</title>
        <authorList>
            <person name="Wiegand S."/>
            <person name="Jogler M."/>
            <person name="Boedeker C."/>
            <person name="Pinto D."/>
            <person name="Vollmers J."/>
            <person name="Rivas-Marin E."/>
            <person name="Kohn T."/>
            <person name="Peeters S.H."/>
            <person name="Heuer A."/>
            <person name="Rast P."/>
            <person name="Oberbeckmann S."/>
            <person name="Bunk B."/>
            <person name="Jeske O."/>
            <person name="Meyerdierks A."/>
            <person name="Storesund J.E."/>
            <person name="Kallscheuer N."/>
            <person name="Luecker S."/>
            <person name="Lage O.M."/>
            <person name="Pohl T."/>
            <person name="Merkel B.J."/>
            <person name="Hornburger P."/>
            <person name="Mueller R.-W."/>
            <person name="Bruemmer F."/>
            <person name="Labrenz M."/>
            <person name="Spormann A.M."/>
            <person name="Op den Camp H."/>
            <person name="Overmann J."/>
            <person name="Amann R."/>
            <person name="Jetten M.S.M."/>
            <person name="Mascher T."/>
            <person name="Medema M.H."/>
            <person name="Devos D.P."/>
            <person name="Kaster A.-K."/>
            <person name="Ovreas L."/>
            <person name="Rohde M."/>
            <person name="Galperin M.Y."/>
            <person name="Jogler C."/>
        </authorList>
    </citation>
    <scope>NUCLEOTIDE SEQUENCE [LARGE SCALE GENOMIC DNA]</scope>
    <source>
        <strain evidence="12 13">ElP</strain>
    </source>
</reference>
<dbReference type="CDD" id="cd06261">
    <property type="entry name" value="TM_PBP2"/>
    <property type="match status" value="1"/>
</dbReference>
<feature type="transmembrane region" description="Helical" evidence="9">
    <location>
        <begin position="131"/>
        <end position="151"/>
    </location>
</feature>
<dbReference type="OrthoDB" id="9807065at2"/>
<comment type="similarity">
    <text evidence="2 9">Belongs to the binding-protein-dependent transport system permease family. CysTW subfamily.</text>
</comment>
<dbReference type="Proteomes" id="UP000317835">
    <property type="component" value="Chromosome"/>
</dbReference>
<dbReference type="GO" id="GO:0035435">
    <property type="term" value="P:phosphate ion transmembrane transport"/>
    <property type="evidence" value="ECO:0007669"/>
    <property type="project" value="InterPro"/>
</dbReference>
<evidence type="ECO:0000256" key="6">
    <source>
        <dbReference type="ARBA" id="ARBA00022692"/>
    </source>
</evidence>
<name>A0A518HBN2_9BACT</name>
<dbReference type="InterPro" id="IPR005672">
    <property type="entry name" value="Phosphate_PstA"/>
</dbReference>
<dbReference type="AlphaFoldDB" id="A0A518HBN2"/>
<dbReference type="NCBIfam" id="TIGR00974">
    <property type="entry name" value="3a0107s02c"/>
    <property type="match status" value="1"/>
</dbReference>
<feature type="region of interest" description="Disordered" evidence="10">
    <location>
        <begin position="325"/>
        <end position="361"/>
    </location>
</feature>
<evidence type="ECO:0000256" key="5">
    <source>
        <dbReference type="ARBA" id="ARBA00022475"/>
    </source>
</evidence>
<keyword evidence="13" id="KW-1185">Reference proteome</keyword>
<sequence length="361" mass="37626">MYRPRRARRRAFGALFAGLCLAATLSGVVVLVVLLGSVLAKALALEPNPPWYALGEQARELSSFLGRIATATNSPNPDLAGFKAGIVGSLWLLLLVAMIAIPVGVGAGLYLEEYAPPGRLRRTIQTNIANLAGVPSIVYGILGLVAFSRAFGFEAVALGKMLWAGALTLSLLVLPIVVITTQEALRAVPSSLRQAALALGATRWQVIRDHVLPSALPGILTGTILALSRAIGETAPLLMVGAANSILYPPAGPSDYYTALPVEIYNFATLPREEFRSVAAGGILILLAILMSMNAVAISLRTPTGRVLAGRAIAQLGRIGWTAGRAVRPSGRRPSPALDPAGGGPASDASPENQARGAEPR</sequence>
<keyword evidence="7 9" id="KW-1133">Transmembrane helix</keyword>
<evidence type="ECO:0000256" key="1">
    <source>
        <dbReference type="ARBA" id="ARBA00004651"/>
    </source>
</evidence>
<keyword evidence="6 9" id="KW-0812">Transmembrane</keyword>
<comment type="caution">
    <text evidence="9">Lacks conserved residue(s) required for the propagation of feature annotation.</text>
</comment>
<feature type="transmembrane region" description="Helical" evidence="9">
    <location>
        <begin position="278"/>
        <end position="300"/>
    </location>
</feature>
<evidence type="ECO:0000313" key="13">
    <source>
        <dbReference type="Proteomes" id="UP000317835"/>
    </source>
</evidence>
<evidence type="ECO:0000256" key="2">
    <source>
        <dbReference type="ARBA" id="ARBA00007069"/>
    </source>
</evidence>
<proteinExistence type="inferred from homology"/>
<evidence type="ECO:0000256" key="3">
    <source>
        <dbReference type="ARBA" id="ARBA00016864"/>
    </source>
</evidence>
<dbReference type="EMBL" id="CP036426">
    <property type="protein sequence ID" value="QDV38250.1"/>
    <property type="molecule type" value="Genomic_DNA"/>
</dbReference>
<keyword evidence="5 9" id="KW-1003">Cell membrane</keyword>
<evidence type="ECO:0000313" key="12">
    <source>
        <dbReference type="EMBL" id="QDV38250.1"/>
    </source>
</evidence>
<keyword evidence="4" id="KW-0813">Transport</keyword>
<organism evidence="12 13">
    <name type="scientific">Tautonia plasticadhaerens</name>
    <dbReference type="NCBI Taxonomy" id="2527974"/>
    <lineage>
        <taxon>Bacteria</taxon>
        <taxon>Pseudomonadati</taxon>
        <taxon>Planctomycetota</taxon>
        <taxon>Planctomycetia</taxon>
        <taxon>Isosphaerales</taxon>
        <taxon>Isosphaeraceae</taxon>
        <taxon>Tautonia</taxon>
    </lineage>
</organism>
<dbReference type="GO" id="GO:0005315">
    <property type="term" value="F:phosphate transmembrane transporter activity"/>
    <property type="evidence" value="ECO:0007669"/>
    <property type="project" value="InterPro"/>
</dbReference>
<evidence type="ECO:0000256" key="7">
    <source>
        <dbReference type="ARBA" id="ARBA00022989"/>
    </source>
</evidence>
<gene>
    <name evidence="12" type="primary">pstA</name>
    <name evidence="12" type="ORF">ElP_62010</name>
</gene>
<keyword evidence="8 9" id="KW-0472">Membrane</keyword>
<feature type="transmembrane region" description="Helical" evidence="9">
    <location>
        <begin position="163"/>
        <end position="185"/>
    </location>
</feature>
<dbReference type="Pfam" id="PF00528">
    <property type="entry name" value="BPD_transp_1"/>
    <property type="match status" value="1"/>
</dbReference>
<accession>A0A518HBN2</accession>
<comment type="subcellular location">
    <subcellularLocation>
        <location evidence="1 9">Cell membrane</location>
        <topology evidence="1 9">Multi-pass membrane protein</topology>
    </subcellularLocation>
</comment>
<evidence type="ECO:0000256" key="9">
    <source>
        <dbReference type="RuleBase" id="RU363043"/>
    </source>
</evidence>
<evidence type="ECO:0000259" key="11">
    <source>
        <dbReference type="PROSITE" id="PS50928"/>
    </source>
</evidence>
<dbReference type="PANTHER" id="PTHR43470">
    <property type="entry name" value="PHOSPHATE TRANSPORT SYSTEM PERMEASE PROTEIN PSTA-RELATED"/>
    <property type="match status" value="1"/>
</dbReference>
<protein>
    <recommendedName>
        <fullName evidence="3 9">Phosphate transport system permease protein PstA</fullName>
    </recommendedName>
</protein>
<dbReference type="SUPFAM" id="SSF161098">
    <property type="entry name" value="MetI-like"/>
    <property type="match status" value="1"/>
</dbReference>
<dbReference type="GO" id="GO:0005886">
    <property type="term" value="C:plasma membrane"/>
    <property type="evidence" value="ECO:0007669"/>
    <property type="project" value="UniProtKB-SubCell"/>
</dbReference>
<evidence type="ECO:0000256" key="10">
    <source>
        <dbReference type="SAM" id="MobiDB-lite"/>
    </source>
</evidence>
<dbReference type="Gene3D" id="1.10.3720.10">
    <property type="entry name" value="MetI-like"/>
    <property type="match status" value="1"/>
</dbReference>